<gene>
    <name evidence="6" type="primary">Piso0_003022</name>
    <name evidence="6" type="ORF">GNLVRS01_PISO0G03174g</name>
    <name evidence="7" type="ORF">GNLVRS01_PISO0H03175g</name>
</gene>
<evidence type="ECO:0000313" key="8">
    <source>
        <dbReference type="Proteomes" id="UP000005222"/>
    </source>
</evidence>
<keyword evidence="8" id="KW-1185">Reference proteome</keyword>
<feature type="compositionally biased region" description="Polar residues" evidence="2">
    <location>
        <begin position="1"/>
        <end position="19"/>
    </location>
</feature>
<feature type="compositionally biased region" description="Polar residues" evidence="2">
    <location>
        <begin position="537"/>
        <end position="555"/>
    </location>
</feature>
<feature type="domain" description="CNH" evidence="5">
    <location>
        <begin position="1113"/>
        <end position="1429"/>
    </location>
</feature>
<dbReference type="EMBL" id="FO082053">
    <property type="protein sequence ID" value="CCE79929.1"/>
    <property type="molecule type" value="Genomic_DNA"/>
</dbReference>
<dbReference type="Proteomes" id="UP000005222">
    <property type="component" value="Chromosome H"/>
</dbReference>
<dbReference type="HOGENOM" id="CLU_004667_0_0_1"/>
<dbReference type="PROSITE" id="PS50003">
    <property type="entry name" value="PH_DOMAIN"/>
    <property type="match status" value="1"/>
</dbReference>
<dbReference type="InParanoid" id="G8YK49"/>
<protein>
    <submittedName>
        <fullName evidence="6">Piso0_003022 protein</fullName>
    </submittedName>
</protein>
<sequence>MASYNNRPTENEMRNGSSKRSVRRKPPPLESVEMDYGAQVPMERSGDAGRGRRSYESDIEVRLVVEDNSGSAEGVSPQTTMSSLYSQESPRPMGPKLLPEMANFMSSVHEPSRSMRTPSYPIHDPVMAIHVSDEDGSSEDEYEHHDDTTFFSPYASPPNATPSHARTSEIIQQSTLTPVKMPSLHDSNALRIPYSPPNTHVPTRSSRSDSREEVTTDTSYSPLSASPRSHNSDLSFSTPYKFSTASGLSNSSTRNSSPLRSQTISNSAHSSPINEPFLDRRFSEKQYYSSRSPSPRRPFNPSPSLIGSNRGFALREDDISGDVYDNDNDLNESENDDAYNDYDQSYLTIKERGHKWPKMKRLDTNFADGNADYAETPTAKYFDYSILPELPGDSTYNPISSSPEKRLTLNSTISFIKRDSNTALSNSTTLFSKKKKDDELPPIPLDLPRIPFSSSSLTSSHFASCGNVWSLGSIFKWCLKLKEWSLDQPISKREFKKALIKLLVFYKRNVSFDIIGMNTDIIIESLLSSEAIRFESQSHSPKESPQLSPQISPQHSPKEDNSNQNNKDSHGKDTIRVIMDDSVYVSGVLVDLTDCYCHDGDHTHSGSSHSKLRCYSSQCHLNVVIEHERRFRETDTKNIKLGDDWASHWKLTAEDLRKYDKYLCKKQSLVFDLIKYEQTFINRAKCFVDIVGPEFIKVVHLLVGANEVISMSKFEDDVLKPGRKLIEVHQEHLFEPLVRILVSKGKFINDLTDIANLYYNWSLKAKNGLLTYISTVPMIEDLLKNENVKRWVDVEIRSMEGVKELKVNGSLLFLSTFNSRYQQLPLQLSDIRKLYDPQDQEYISLTRALDSIRRLGAKVNEAKRHADNIFELKKIHKQLTWKNGINHVNKNFSSENRKFFYRGNLMRKGDLKINSVTNHLILLDNYLFITEKTKNPKTSQCTYKVVENPIAIELLLFEIKEKETANSALDLKAKTKSLTTLSSPVSPNNLGPMESEMDSSTFPFKIRNAGRGKHNAFTFSTKSEKERNEWIKYLTLAKSNLHKRLQKTEPYKLNPISLTNFGYDIHHKITKLQVCAPFDPIYDVAEESASMLKALGCGNDIYNHPEAKNHVLYNKALSTASFVYNGQEYRFVGTATGIYCSTNKSYWKKVANGSDVTKINVFPHLNLVIFLNNKSLLGLLLDSVMGVFYDTRKFVSGVYITNDPVQFFSTGRHRNVLVIFAAMKKSASTGVTNFKVFVPETDHNGVFNYFNVAKRFYIQAECYGVSIFNSSFAVHTNKGVEVLDLDKLLPRPIPELPYSESSKKIDGFSRRFSGHHGAHNGLDSVRRHVNATTIKPMGMFKLNNNSEFLLVYCDFAIFINKYGKLSRYSLLKFEFKAKSIAFLNNNLFLFCEEVLEIWSISDFVHGSNRLIQVITGKDITMLSNEGSVCFGMANPKVPGQQLVLELETKGYI</sequence>
<dbReference type="Proteomes" id="UP000005222">
    <property type="component" value="Chromosome G"/>
</dbReference>
<organism evidence="6 8">
    <name type="scientific">Pichia sorbitophila (strain ATCC MYA-4447 / BCRC 22081 / CBS 7064 / NBRC 10061 / NRRL Y-12695)</name>
    <name type="common">Hybrid yeast</name>
    <dbReference type="NCBI Taxonomy" id="559304"/>
    <lineage>
        <taxon>Eukaryota</taxon>
        <taxon>Fungi</taxon>
        <taxon>Dikarya</taxon>
        <taxon>Ascomycota</taxon>
        <taxon>Saccharomycotina</taxon>
        <taxon>Pichiomycetes</taxon>
        <taxon>Debaryomycetaceae</taxon>
        <taxon>Millerozyma</taxon>
    </lineage>
</organism>
<reference evidence="8" key="2">
    <citation type="journal article" date="2012" name="G3 (Bethesda)">
        <title>Pichia sorbitophila, an interspecies yeast hybrid reveals early steps of genome resolution following polyploidization.</title>
        <authorList>
            <person name="Leh Louis V."/>
            <person name="Despons L."/>
            <person name="Friedrich A."/>
            <person name="Martin T."/>
            <person name="Durrens P."/>
            <person name="Casaregola S."/>
            <person name="Neuveglise C."/>
            <person name="Fairhead C."/>
            <person name="Marck C."/>
            <person name="Cruz J.A."/>
            <person name="Straub M.L."/>
            <person name="Kugler V."/>
            <person name="Sacerdot C."/>
            <person name="Uzunov Z."/>
            <person name="Thierry A."/>
            <person name="Weiss S."/>
            <person name="Bleykasten C."/>
            <person name="De Montigny J."/>
            <person name="Jacques N."/>
            <person name="Jung P."/>
            <person name="Lemaire M."/>
            <person name="Mallet S."/>
            <person name="Morel G."/>
            <person name="Richard G.F."/>
            <person name="Sarkar A."/>
            <person name="Savel G."/>
            <person name="Schacherer J."/>
            <person name="Seret M.L."/>
            <person name="Talla E."/>
            <person name="Samson G."/>
            <person name="Jubin C."/>
            <person name="Poulain J."/>
            <person name="Vacherie B."/>
            <person name="Barbe V."/>
            <person name="Pelletier E."/>
            <person name="Sherman D.J."/>
            <person name="Westhof E."/>
            <person name="Weissenbach J."/>
            <person name="Baret P.V."/>
            <person name="Wincker P."/>
            <person name="Gaillardin C."/>
            <person name="Dujon B."/>
            <person name="Souciet J.L."/>
        </authorList>
    </citation>
    <scope>NUCLEOTIDE SEQUENCE [LARGE SCALE GENOMIC DNA]</scope>
    <source>
        <strain evidence="8">ATCC MYA-4447 / BCRC 22081 / CBS 7064 / NBRC 10061 / NRRL Y-12695</strain>
    </source>
</reference>
<dbReference type="Gene3D" id="1.20.900.10">
    <property type="entry name" value="Dbl homology (DH) domain"/>
    <property type="match status" value="1"/>
</dbReference>
<dbReference type="PANTHER" id="PTHR46572:SF1">
    <property type="entry name" value="RHO1 GUANINE NUCLEOTIDE EXCHANGE FACTOR TUS1"/>
    <property type="match status" value="1"/>
</dbReference>
<dbReference type="SMART" id="SM00036">
    <property type="entry name" value="CNH"/>
    <property type="match status" value="1"/>
</dbReference>
<evidence type="ECO:0000313" key="6">
    <source>
        <dbReference type="EMBL" id="CCE79929.1"/>
    </source>
</evidence>
<dbReference type="InterPro" id="IPR057283">
    <property type="entry name" value="RGF3_WH"/>
</dbReference>
<dbReference type="eggNOG" id="KOG4305">
    <property type="taxonomic scope" value="Eukaryota"/>
</dbReference>
<dbReference type="InterPro" id="IPR001849">
    <property type="entry name" value="PH_domain"/>
</dbReference>
<evidence type="ECO:0000313" key="7">
    <source>
        <dbReference type="EMBL" id="CCE80694.1"/>
    </source>
</evidence>
<feature type="region of interest" description="Disordered" evidence="2">
    <location>
        <begin position="1"/>
        <end position="98"/>
    </location>
</feature>
<dbReference type="InterPro" id="IPR011993">
    <property type="entry name" value="PH-like_dom_sf"/>
</dbReference>
<feature type="compositionally biased region" description="Basic and acidic residues" evidence="2">
    <location>
        <begin position="556"/>
        <end position="571"/>
    </location>
</feature>
<evidence type="ECO:0000256" key="1">
    <source>
        <dbReference type="ARBA" id="ARBA00022658"/>
    </source>
</evidence>
<dbReference type="SMART" id="SM00233">
    <property type="entry name" value="PH"/>
    <property type="match status" value="1"/>
</dbReference>
<feature type="compositionally biased region" description="Low complexity" evidence="2">
    <location>
        <begin position="246"/>
        <end position="261"/>
    </location>
</feature>
<reference evidence="6" key="1">
    <citation type="submission" date="2011-10" db="EMBL/GenBank/DDBJ databases">
        <authorList>
            <person name="Genoscope - CEA"/>
        </authorList>
    </citation>
    <scope>NUCLEOTIDE SEQUENCE</scope>
</reference>
<dbReference type="OrthoDB" id="660555at2759"/>
<feature type="region of interest" description="Disordered" evidence="2">
    <location>
        <begin position="186"/>
        <end position="339"/>
    </location>
</feature>
<dbReference type="PROSITE" id="PS50219">
    <property type="entry name" value="CNH"/>
    <property type="match status" value="1"/>
</dbReference>
<accession>G8YK49</accession>
<dbReference type="PROSITE" id="PS50010">
    <property type="entry name" value="DH_2"/>
    <property type="match status" value="1"/>
</dbReference>
<evidence type="ECO:0000256" key="2">
    <source>
        <dbReference type="SAM" id="MobiDB-lite"/>
    </source>
</evidence>
<dbReference type="Pfam" id="PF00780">
    <property type="entry name" value="CNH"/>
    <property type="match status" value="1"/>
</dbReference>
<feature type="compositionally biased region" description="Basic and acidic residues" evidence="2">
    <location>
        <begin position="44"/>
        <end position="65"/>
    </location>
</feature>
<feature type="compositionally biased region" description="Polar residues" evidence="2">
    <location>
        <begin position="68"/>
        <end position="89"/>
    </location>
</feature>
<proteinExistence type="predicted"/>
<dbReference type="FunCoup" id="G8YK49">
    <property type="interactions" value="222"/>
</dbReference>
<dbReference type="EMBL" id="FO082052">
    <property type="protein sequence ID" value="CCE80694.1"/>
    <property type="molecule type" value="Genomic_DNA"/>
</dbReference>
<dbReference type="InterPro" id="IPR052233">
    <property type="entry name" value="Rho-type_GEFs"/>
</dbReference>
<dbReference type="SUPFAM" id="SSF50729">
    <property type="entry name" value="PH domain-like"/>
    <property type="match status" value="1"/>
</dbReference>
<dbReference type="PANTHER" id="PTHR46572">
    <property type="entry name" value="RHO1 GDP-GTP EXCHANGE PROTEIN 1-RELATED"/>
    <property type="match status" value="1"/>
</dbReference>
<dbReference type="InterPro" id="IPR001180">
    <property type="entry name" value="CNH_dom"/>
</dbReference>
<evidence type="ECO:0000259" key="5">
    <source>
        <dbReference type="PROSITE" id="PS50219"/>
    </source>
</evidence>
<dbReference type="GO" id="GO:0005085">
    <property type="term" value="F:guanyl-nucleotide exchange factor activity"/>
    <property type="evidence" value="ECO:0007669"/>
    <property type="project" value="UniProtKB-KW"/>
</dbReference>
<dbReference type="Pfam" id="PF23582">
    <property type="entry name" value="WHD_RGF3"/>
    <property type="match status" value="1"/>
</dbReference>
<evidence type="ECO:0000259" key="3">
    <source>
        <dbReference type="PROSITE" id="PS50003"/>
    </source>
</evidence>
<dbReference type="Gene3D" id="2.30.29.30">
    <property type="entry name" value="Pleckstrin-homology domain (PH domain)/Phosphotyrosine-binding domain (PTB)"/>
    <property type="match status" value="1"/>
</dbReference>
<feature type="compositionally biased region" description="Acidic residues" evidence="2">
    <location>
        <begin position="324"/>
        <end position="339"/>
    </location>
</feature>
<dbReference type="STRING" id="559304.G8YK49"/>
<feature type="region of interest" description="Disordered" evidence="2">
    <location>
        <begin position="537"/>
        <end position="571"/>
    </location>
</feature>
<feature type="compositionally biased region" description="Polar residues" evidence="2">
    <location>
        <begin position="216"/>
        <end position="245"/>
    </location>
</feature>
<dbReference type="InterPro" id="IPR035899">
    <property type="entry name" value="DBL_dom_sf"/>
</dbReference>
<feature type="compositionally biased region" description="Polar residues" evidence="2">
    <location>
        <begin position="262"/>
        <end position="273"/>
    </location>
</feature>
<evidence type="ECO:0000259" key="4">
    <source>
        <dbReference type="PROSITE" id="PS50010"/>
    </source>
</evidence>
<keyword evidence="1" id="KW-0344">Guanine-nucleotide releasing factor</keyword>
<feature type="domain" description="PH" evidence="3">
    <location>
        <begin position="898"/>
        <end position="1039"/>
    </location>
</feature>
<dbReference type="OMA" id="HEIITWE"/>
<dbReference type="InterPro" id="IPR000219">
    <property type="entry name" value="DH_dom"/>
</dbReference>
<feature type="domain" description="DH" evidence="4">
    <location>
        <begin position="665"/>
        <end position="862"/>
    </location>
</feature>
<feature type="region of interest" description="Disordered" evidence="2">
    <location>
        <begin position="132"/>
        <end position="166"/>
    </location>
</feature>
<name>G8YK49_PICSO</name>
<dbReference type="SUPFAM" id="SSF48065">
    <property type="entry name" value="DBL homology domain (DH-domain)"/>
    <property type="match status" value="1"/>
</dbReference>